<comment type="subcellular location">
    <subcellularLocation>
        <location evidence="5">Cytoplasm</location>
    </subcellularLocation>
</comment>
<name>U2QIW2_9BACT</name>
<dbReference type="RefSeq" id="WP_021590203.1">
    <property type="nucleotide sequence ID" value="NZ_AWEY01000033.1"/>
</dbReference>
<dbReference type="InterPro" id="IPR001977">
    <property type="entry name" value="Depp_CoAkinase"/>
</dbReference>
<evidence type="ECO:0000313" key="8">
    <source>
        <dbReference type="Proteomes" id="UP000016648"/>
    </source>
</evidence>
<dbReference type="NCBIfam" id="TIGR00152">
    <property type="entry name" value="dephospho-CoA kinase"/>
    <property type="match status" value="1"/>
</dbReference>
<reference evidence="7 8" key="1">
    <citation type="submission" date="2013-08" db="EMBL/GenBank/DDBJ databases">
        <authorList>
            <person name="Durkin A.S."/>
            <person name="Haft D.R."/>
            <person name="McCorrison J."/>
            <person name="Torralba M."/>
            <person name="Gillis M."/>
            <person name="Haft D.H."/>
            <person name="Methe B."/>
            <person name="Sutton G."/>
            <person name="Nelson K.E."/>
        </authorList>
    </citation>
    <scope>NUCLEOTIDE SEQUENCE [LARGE SCALE GENOMIC DNA]</scope>
    <source>
        <strain evidence="7 8">F0067</strain>
    </source>
</reference>
<feature type="binding site" evidence="5">
    <location>
        <begin position="10"/>
        <end position="15"/>
    </location>
    <ligand>
        <name>ATP</name>
        <dbReference type="ChEBI" id="CHEBI:30616"/>
    </ligand>
</feature>
<dbReference type="AlphaFoldDB" id="U2QIW2"/>
<organism evidence="7 8">
    <name type="scientific">Segatella baroniae F0067</name>
    <dbReference type="NCBI Taxonomy" id="1115809"/>
    <lineage>
        <taxon>Bacteria</taxon>
        <taxon>Pseudomonadati</taxon>
        <taxon>Bacteroidota</taxon>
        <taxon>Bacteroidia</taxon>
        <taxon>Bacteroidales</taxon>
        <taxon>Prevotellaceae</taxon>
        <taxon>Segatella</taxon>
    </lineage>
</organism>
<comment type="caution">
    <text evidence="7">The sequence shown here is derived from an EMBL/GenBank/DDBJ whole genome shotgun (WGS) entry which is preliminary data.</text>
</comment>
<comment type="function">
    <text evidence="5">Catalyzes the phosphorylation of the 3'-hydroxyl group of dephosphocoenzyme A to form coenzyme A.</text>
</comment>
<dbReference type="Gene3D" id="3.40.50.300">
    <property type="entry name" value="P-loop containing nucleotide triphosphate hydrolases"/>
    <property type="match status" value="1"/>
</dbReference>
<accession>U2QIW2</accession>
<dbReference type="GO" id="GO:0004140">
    <property type="term" value="F:dephospho-CoA kinase activity"/>
    <property type="evidence" value="ECO:0007669"/>
    <property type="project" value="UniProtKB-UniRule"/>
</dbReference>
<keyword evidence="8" id="KW-1185">Reference proteome</keyword>
<protein>
    <recommendedName>
        <fullName evidence="5 6">Dephospho-CoA kinase</fullName>
        <ecNumber evidence="5 6">2.7.1.24</ecNumber>
    </recommendedName>
    <alternativeName>
        <fullName evidence="5">Dephosphocoenzyme A kinase</fullName>
    </alternativeName>
</protein>
<dbReference type="CDD" id="cd02022">
    <property type="entry name" value="DPCK"/>
    <property type="match status" value="1"/>
</dbReference>
<dbReference type="HAMAP" id="MF_00376">
    <property type="entry name" value="Dephospho_CoA_kinase"/>
    <property type="match status" value="1"/>
</dbReference>
<evidence type="ECO:0000256" key="4">
    <source>
        <dbReference type="ARBA" id="ARBA00022993"/>
    </source>
</evidence>
<evidence type="ECO:0000256" key="3">
    <source>
        <dbReference type="ARBA" id="ARBA00022840"/>
    </source>
</evidence>
<proteinExistence type="inferred from homology"/>
<dbReference type="PROSITE" id="PS51219">
    <property type="entry name" value="DPCK"/>
    <property type="match status" value="1"/>
</dbReference>
<evidence type="ECO:0000256" key="1">
    <source>
        <dbReference type="ARBA" id="ARBA00009018"/>
    </source>
</evidence>
<comment type="pathway">
    <text evidence="5">Cofactor biosynthesis; coenzyme A biosynthesis; CoA from (R)-pantothenate: step 5/5.</text>
</comment>
<comment type="catalytic activity">
    <reaction evidence="5">
        <text>3'-dephospho-CoA + ATP = ADP + CoA + H(+)</text>
        <dbReference type="Rhea" id="RHEA:18245"/>
        <dbReference type="ChEBI" id="CHEBI:15378"/>
        <dbReference type="ChEBI" id="CHEBI:30616"/>
        <dbReference type="ChEBI" id="CHEBI:57287"/>
        <dbReference type="ChEBI" id="CHEBI:57328"/>
        <dbReference type="ChEBI" id="CHEBI:456216"/>
        <dbReference type="EC" id="2.7.1.24"/>
    </reaction>
</comment>
<keyword evidence="2 5" id="KW-0547">Nucleotide-binding</keyword>
<sequence length="203" mass="23459">MKVAITGGIGVGKSFVCRLLHDRGVQVYDCDHAAKRLMATDAPLRSKLQAAVGEELYINNVLQKGLLARFILSSEANKRQIESIVHPYVARDFERSGMDWMESAILFEARFDERVALDYVVCVTAPDDVRVARIMQRDHIGRDKAMEWIRCQMSQDEIRRRSDFEIVNDGRNGLAPQLDLLLRSLEDERKRRFRIIRNNRNIK</sequence>
<keyword evidence="5 7" id="KW-0808">Transferase</keyword>
<dbReference type="InterPro" id="IPR027417">
    <property type="entry name" value="P-loop_NTPase"/>
</dbReference>
<dbReference type="EMBL" id="AWEY01000033">
    <property type="protein sequence ID" value="ERK38757.1"/>
    <property type="molecule type" value="Genomic_DNA"/>
</dbReference>
<dbReference type="GO" id="GO:0005524">
    <property type="term" value="F:ATP binding"/>
    <property type="evidence" value="ECO:0007669"/>
    <property type="project" value="UniProtKB-UniRule"/>
</dbReference>
<dbReference type="Pfam" id="PF01121">
    <property type="entry name" value="CoaE"/>
    <property type="match status" value="1"/>
</dbReference>
<dbReference type="GO" id="GO:0015937">
    <property type="term" value="P:coenzyme A biosynthetic process"/>
    <property type="evidence" value="ECO:0007669"/>
    <property type="project" value="UniProtKB-UniRule"/>
</dbReference>
<dbReference type="Proteomes" id="UP000016648">
    <property type="component" value="Unassembled WGS sequence"/>
</dbReference>
<evidence type="ECO:0000256" key="6">
    <source>
        <dbReference type="NCBIfam" id="TIGR00152"/>
    </source>
</evidence>
<evidence type="ECO:0000256" key="2">
    <source>
        <dbReference type="ARBA" id="ARBA00022741"/>
    </source>
</evidence>
<dbReference type="SUPFAM" id="SSF52540">
    <property type="entry name" value="P-loop containing nucleoside triphosphate hydrolases"/>
    <property type="match status" value="1"/>
</dbReference>
<evidence type="ECO:0000256" key="5">
    <source>
        <dbReference type="HAMAP-Rule" id="MF_00376"/>
    </source>
</evidence>
<dbReference type="PANTHER" id="PTHR10695:SF46">
    <property type="entry name" value="BIFUNCTIONAL COENZYME A SYNTHASE-RELATED"/>
    <property type="match status" value="1"/>
</dbReference>
<dbReference type="PANTHER" id="PTHR10695">
    <property type="entry name" value="DEPHOSPHO-COA KINASE-RELATED"/>
    <property type="match status" value="1"/>
</dbReference>
<dbReference type="EC" id="2.7.1.24" evidence="5 6"/>
<dbReference type="UniPathway" id="UPA00241">
    <property type="reaction ID" value="UER00356"/>
</dbReference>
<keyword evidence="5" id="KW-0963">Cytoplasm</keyword>
<dbReference type="PATRIC" id="fig|1115809.3.peg.1929"/>
<keyword evidence="3 5" id="KW-0067">ATP-binding</keyword>
<keyword evidence="4 5" id="KW-0173">Coenzyme A biosynthesis</keyword>
<gene>
    <name evidence="5 7" type="primary">coaE</name>
    <name evidence="7" type="ORF">HMPREF9135_1579</name>
</gene>
<dbReference type="GO" id="GO:0005737">
    <property type="term" value="C:cytoplasm"/>
    <property type="evidence" value="ECO:0007669"/>
    <property type="project" value="UniProtKB-SubCell"/>
</dbReference>
<evidence type="ECO:0000313" key="7">
    <source>
        <dbReference type="EMBL" id="ERK38757.1"/>
    </source>
</evidence>
<keyword evidence="5 7" id="KW-0418">Kinase</keyword>
<comment type="similarity">
    <text evidence="1 5">Belongs to the CoaE family.</text>
</comment>